<evidence type="ECO:0000313" key="1">
    <source>
        <dbReference type="EMBL" id="CAH2237295.1"/>
    </source>
</evidence>
<dbReference type="Proteomes" id="UP000838756">
    <property type="component" value="Unassembled WGS sequence"/>
</dbReference>
<proteinExistence type="predicted"/>
<sequence>MNADEDRKQQPVNNKLPFKMTVSERISNTHRNYVAVDLTPNKNCASSECTCVDHLTPHAPQPLQLWLRLEMMPYGDDSRRL</sequence>
<reference evidence="1" key="1">
    <citation type="submission" date="2022-03" db="EMBL/GenBank/DDBJ databases">
        <authorList>
            <person name="Lindestad O."/>
        </authorList>
    </citation>
    <scope>NUCLEOTIDE SEQUENCE</scope>
</reference>
<dbReference type="AlphaFoldDB" id="A0A8S4RME5"/>
<protein>
    <submittedName>
        <fullName evidence="1">Jg15756 protein</fullName>
    </submittedName>
</protein>
<comment type="caution">
    <text evidence="1">The sequence shown here is derived from an EMBL/GenBank/DDBJ whole genome shotgun (WGS) entry which is preliminary data.</text>
</comment>
<accession>A0A8S4RME5</accession>
<gene>
    <name evidence="1" type="primary">jg15756</name>
    <name evidence="1" type="ORF">PAEG_LOCUS14590</name>
</gene>
<keyword evidence="2" id="KW-1185">Reference proteome</keyword>
<evidence type="ECO:0000313" key="2">
    <source>
        <dbReference type="Proteomes" id="UP000838756"/>
    </source>
</evidence>
<organism evidence="1 2">
    <name type="scientific">Pararge aegeria aegeria</name>
    <dbReference type="NCBI Taxonomy" id="348720"/>
    <lineage>
        <taxon>Eukaryota</taxon>
        <taxon>Metazoa</taxon>
        <taxon>Ecdysozoa</taxon>
        <taxon>Arthropoda</taxon>
        <taxon>Hexapoda</taxon>
        <taxon>Insecta</taxon>
        <taxon>Pterygota</taxon>
        <taxon>Neoptera</taxon>
        <taxon>Endopterygota</taxon>
        <taxon>Lepidoptera</taxon>
        <taxon>Glossata</taxon>
        <taxon>Ditrysia</taxon>
        <taxon>Papilionoidea</taxon>
        <taxon>Nymphalidae</taxon>
        <taxon>Satyrinae</taxon>
        <taxon>Satyrini</taxon>
        <taxon>Parargina</taxon>
        <taxon>Pararge</taxon>
    </lineage>
</organism>
<name>A0A8S4RME5_9NEOP</name>
<dbReference type="EMBL" id="CAKXAJ010025257">
    <property type="protein sequence ID" value="CAH2237295.1"/>
    <property type="molecule type" value="Genomic_DNA"/>
</dbReference>